<reference evidence="3 4" key="2">
    <citation type="submission" date="2018-11" db="EMBL/GenBank/DDBJ databases">
        <authorList>
            <consortium name="Pathogen Informatics"/>
        </authorList>
    </citation>
    <scope>NUCLEOTIDE SEQUENCE [LARGE SCALE GENOMIC DNA]</scope>
    <source>
        <strain evidence="3">Dakar</strain>
        <strain evidence="4">Dakar, Senegal</strain>
    </source>
</reference>
<accession>A0A183JNH9</accession>
<feature type="region of interest" description="Disordered" evidence="1">
    <location>
        <begin position="128"/>
        <end position="160"/>
    </location>
</feature>
<name>A0A183JNH9_9TREM</name>
<keyword evidence="2" id="KW-0812">Transmembrane</keyword>
<gene>
    <name evidence="3" type="ORF">SCUD_LOCUS4265</name>
</gene>
<dbReference type="Proteomes" id="UP000279833">
    <property type="component" value="Unassembled WGS sequence"/>
</dbReference>
<evidence type="ECO:0000256" key="2">
    <source>
        <dbReference type="SAM" id="Phobius"/>
    </source>
</evidence>
<dbReference type="AlphaFoldDB" id="A0A183JNH9"/>
<dbReference type="WBParaSite" id="SCUD_0000426501-mRNA-1">
    <property type="protein sequence ID" value="SCUD_0000426501-mRNA-1"/>
    <property type="gene ID" value="SCUD_0000426501"/>
</dbReference>
<evidence type="ECO:0000256" key="1">
    <source>
        <dbReference type="SAM" id="MobiDB-lite"/>
    </source>
</evidence>
<keyword evidence="2" id="KW-0472">Membrane</keyword>
<proteinExistence type="predicted"/>
<dbReference type="EMBL" id="UZAK01005491">
    <property type="protein sequence ID" value="VDO87716.1"/>
    <property type="molecule type" value="Genomic_DNA"/>
</dbReference>
<sequence length="173" mass="19107">MANIGLICSLDSGKQTTPEFVVKIIIQGKGSETASLINEVGAFISNQSLSSRPNPDAVHYVLSDQERIESGDKSLNRLRLINPIDYEYGTIDRKPQYSYTGLVIGLSVSAIILGVLIGTAIWYIRKNKPQHHKKPTRRRRFASQPADFGGSNLKTDPTLRLTTNPVNDLQVSL</sequence>
<organism evidence="5">
    <name type="scientific">Schistosoma curassoni</name>
    <dbReference type="NCBI Taxonomy" id="6186"/>
    <lineage>
        <taxon>Eukaryota</taxon>
        <taxon>Metazoa</taxon>
        <taxon>Spiralia</taxon>
        <taxon>Lophotrochozoa</taxon>
        <taxon>Platyhelminthes</taxon>
        <taxon>Trematoda</taxon>
        <taxon>Digenea</taxon>
        <taxon>Strigeidida</taxon>
        <taxon>Schistosomatoidea</taxon>
        <taxon>Schistosomatidae</taxon>
        <taxon>Schistosoma</taxon>
    </lineage>
</organism>
<evidence type="ECO:0000313" key="4">
    <source>
        <dbReference type="Proteomes" id="UP000279833"/>
    </source>
</evidence>
<feature type="compositionally biased region" description="Basic residues" evidence="1">
    <location>
        <begin position="128"/>
        <end position="141"/>
    </location>
</feature>
<reference evidence="5" key="1">
    <citation type="submission" date="2016-06" db="UniProtKB">
        <authorList>
            <consortium name="WormBaseParasite"/>
        </authorList>
    </citation>
    <scope>IDENTIFICATION</scope>
</reference>
<dbReference type="STRING" id="6186.A0A183JNH9"/>
<evidence type="ECO:0000313" key="5">
    <source>
        <dbReference type="WBParaSite" id="SCUD_0000426501-mRNA-1"/>
    </source>
</evidence>
<protein>
    <submittedName>
        <fullName evidence="5">Cadherin domain-containing protein</fullName>
    </submittedName>
</protein>
<keyword evidence="2" id="KW-1133">Transmembrane helix</keyword>
<keyword evidence="4" id="KW-1185">Reference proteome</keyword>
<feature type="transmembrane region" description="Helical" evidence="2">
    <location>
        <begin position="102"/>
        <end position="124"/>
    </location>
</feature>
<evidence type="ECO:0000313" key="3">
    <source>
        <dbReference type="EMBL" id="VDO87716.1"/>
    </source>
</evidence>